<dbReference type="Pfam" id="PF07716">
    <property type="entry name" value="bZIP_2"/>
    <property type="match status" value="1"/>
</dbReference>
<feature type="compositionally biased region" description="Polar residues" evidence="6">
    <location>
        <begin position="168"/>
        <end position="182"/>
    </location>
</feature>
<keyword evidence="4" id="KW-0804">Transcription</keyword>
<feature type="domain" description="BZIP" evidence="7">
    <location>
        <begin position="231"/>
        <end position="288"/>
    </location>
</feature>
<comment type="subcellular location">
    <subcellularLocation>
        <location evidence="1">Nucleus</location>
    </subcellularLocation>
</comment>
<dbReference type="CDD" id="cd14695">
    <property type="entry name" value="bZIP_HLF"/>
    <property type="match status" value="1"/>
</dbReference>
<evidence type="ECO:0000313" key="8">
    <source>
        <dbReference type="EMBL" id="CAK9252565.1"/>
    </source>
</evidence>
<feature type="region of interest" description="Disordered" evidence="6">
    <location>
        <begin position="99"/>
        <end position="236"/>
    </location>
</feature>
<dbReference type="Gene3D" id="1.20.5.170">
    <property type="match status" value="1"/>
</dbReference>
<dbReference type="PANTHER" id="PTHR11988:SF56">
    <property type="entry name" value="TRANSCRIPTION FACTOR CES-2"/>
    <property type="match status" value="1"/>
</dbReference>
<dbReference type="SMART" id="SM00338">
    <property type="entry name" value="BRLZ"/>
    <property type="match status" value="1"/>
</dbReference>
<dbReference type="InterPro" id="IPR004827">
    <property type="entry name" value="bZIP"/>
</dbReference>
<gene>
    <name evidence="8" type="ORF">CSSPJE1EN1_LOCUS27943</name>
</gene>
<evidence type="ECO:0000256" key="1">
    <source>
        <dbReference type="ARBA" id="ARBA00004123"/>
    </source>
</evidence>
<evidence type="ECO:0000256" key="2">
    <source>
        <dbReference type="ARBA" id="ARBA00023015"/>
    </source>
</evidence>
<feature type="compositionally biased region" description="Polar residues" evidence="6">
    <location>
        <begin position="143"/>
        <end position="155"/>
    </location>
</feature>
<dbReference type="InterPro" id="IPR046347">
    <property type="entry name" value="bZIP_sf"/>
</dbReference>
<feature type="compositionally biased region" description="Polar residues" evidence="6">
    <location>
        <begin position="109"/>
        <end position="118"/>
    </location>
</feature>
<dbReference type="Proteomes" id="UP001497444">
    <property type="component" value="Unassembled WGS sequence"/>
</dbReference>
<proteinExistence type="predicted"/>
<evidence type="ECO:0000259" key="7">
    <source>
        <dbReference type="PROSITE" id="PS50217"/>
    </source>
</evidence>
<dbReference type="InterPro" id="IPR040223">
    <property type="entry name" value="PAR_bZIP"/>
</dbReference>
<dbReference type="PROSITE" id="PS50217">
    <property type="entry name" value="BZIP"/>
    <property type="match status" value="1"/>
</dbReference>
<evidence type="ECO:0000256" key="4">
    <source>
        <dbReference type="ARBA" id="ARBA00023163"/>
    </source>
</evidence>
<reference evidence="8" key="1">
    <citation type="submission" date="2024-02" db="EMBL/GenBank/DDBJ databases">
        <authorList>
            <consortium name="ELIXIR-Norway"/>
            <consortium name="Elixir Norway"/>
        </authorList>
    </citation>
    <scope>NUCLEOTIDE SEQUENCE</scope>
</reference>
<dbReference type="PANTHER" id="PTHR11988">
    <property type="entry name" value="THYROTROPH EMBRYONIC FACTOR RELATED"/>
    <property type="match status" value="1"/>
</dbReference>
<dbReference type="EMBL" id="CAXAQS010000656">
    <property type="protein sequence ID" value="CAK9252565.1"/>
    <property type="molecule type" value="Genomic_DNA"/>
</dbReference>
<accession>A0ABP0VGJ8</accession>
<feature type="compositionally biased region" description="Low complexity" evidence="6">
    <location>
        <begin position="133"/>
        <end position="142"/>
    </location>
</feature>
<comment type="caution">
    <text evidence="8">The sequence shown here is derived from an EMBL/GenBank/DDBJ whole genome shotgun (WGS) entry which is preliminary data.</text>
</comment>
<keyword evidence="3" id="KW-0238">DNA-binding</keyword>
<keyword evidence="2" id="KW-0805">Transcription regulation</keyword>
<evidence type="ECO:0000313" key="9">
    <source>
        <dbReference type="Proteomes" id="UP001497444"/>
    </source>
</evidence>
<evidence type="ECO:0000256" key="5">
    <source>
        <dbReference type="ARBA" id="ARBA00023242"/>
    </source>
</evidence>
<keyword evidence="9" id="KW-1185">Reference proteome</keyword>
<protein>
    <recommendedName>
        <fullName evidence="7">BZIP domain-containing protein</fullName>
    </recommendedName>
</protein>
<keyword evidence="5" id="KW-0539">Nucleus</keyword>
<feature type="compositionally biased region" description="Basic and acidic residues" evidence="6">
    <location>
        <begin position="224"/>
        <end position="236"/>
    </location>
</feature>
<feature type="compositionally biased region" description="Low complexity" evidence="6">
    <location>
        <begin position="187"/>
        <end position="198"/>
    </location>
</feature>
<organism evidence="8 9">
    <name type="scientific">Sphagnum jensenii</name>
    <dbReference type="NCBI Taxonomy" id="128206"/>
    <lineage>
        <taxon>Eukaryota</taxon>
        <taxon>Viridiplantae</taxon>
        <taxon>Streptophyta</taxon>
        <taxon>Embryophyta</taxon>
        <taxon>Bryophyta</taxon>
        <taxon>Sphagnophytina</taxon>
        <taxon>Sphagnopsida</taxon>
        <taxon>Sphagnales</taxon>
        <taxon>Sphagnaceae</taxon>
        <taxon>Sphagnum</taxon>
    </lineage>
</organism>
<dbReference type="SUPFAM" id="SSF57959">
    <property type="entry name" value="Leucine zipper domain"/>
    <property type="match status" value="1"/>
</dbReference>
<sequence length="294" mass="32258">MHFTHSPNASGVDRFGTSGGLLTTASAAGVFAGNESAKRALKYSRPFKAYPRDPLSIPMSYYGVPLQMPLTADAIATQSLLATASDQAYLQFREQMLVSRKSSQEPRRSSVSKPLLNNSATSTTSTPERMSENHSNSSNNSNTPHHQNIYSNRSITPPKEMIAPLPKTNGSATMTPITPSQVHSDENSQYSNGNSSGNSSGGEGDMGSMTGGSDAQNMRKRGRPLPEDLKDEAYWERRRKNNEAAKRSRDARRAKEDEIAIRAAFLEQENLKLRVEIAQLKTETAKLRCLLYNS</sequence>
<evidence type="ECO:0000256" key="6">
    <source>
        <dbReference type="SAM" id="MobiDB-lite"/>
    </source>
</evidence>
<name>A0ABP0VGJ8_9BRYO</name>
<evidence type="ECO:0000256" key="3">
    <source>
        <dbReference type="ARBA" id="ARBA00023125"/>
    </source>
</evidence>